<evidence type="ECO:0000256" key="12">
    <source>
        <dbReference type="ARBA" id="ARBA00037890"/>
    </source>
</evidence>
<dbReference type="WBParaSite" id="ACRNAN_scaffold1241.g14093.t1">
    <property type="protein sequence ID" value="ACRNAN_scaffold1241.g14093.t1"/>
    <property type="gene ID" value="ACRNAN_scaffold1241.g14093"/>
</dbReference>
<dbReference type="AlphaFoldDB" id="A0A914CP00"/>
<evidence type="ECO:0000256" key="1">
    <source>
        <dbReference type="ARBA" id="ARBA00004141"/>
    </source>
</evidence>
<evidence type="ECO:0000256" key="13">
    <source>
        <dbReference type="ARBA" id="ARBA00038987"/>
    </source>
</evidence>
<feature type="transmembrane region" description="Helical" evidence="16">
    <location>
        <begin position="243"/>
        <end position="261"/>
    </location>
</feature>
<keyword evidence="3 15" id="KW-0808">Transferase</keyword>
<evidence type="ECO:0000256" key="6">
    <source>
        <dbReference type="ARBA" id="ARBA00023136"/>
    </source>
</evidence>
<evidence type="ECO:0000256" key="7">
    <source>
        <dbReference type="ARBA" id="ARBA00023209"/>
    </source>
</evidence>
<evidence type="ECO:0000313" key="18">
    <source>
        <dbReference type="WBParaSite" id="ACRNAN_scaffold1241.g14093.t1"/>
    </source>
</evidence>
<dbReference type="EC" id="2.7.8.2" evidence="13"/>
<feature type="transmembrane region" description="Helical" evidence="16">
    <location>
        <begin position="273"/>
        <end position="293"/>
    </location>
</feature>
<dbReference type="PANTHER" id="PTHR10414">
    <property type="entry name" value="ETHANOLAMINEPHOSPHOTRANSFERASE"/>
    <property type="match status" value="1"/>
</dbReference>
<proteinExistence type="inferred from homology"/>
<dbReference type="GO" id="GO:0004307">
    <property type="term" value="F:ethanolaminephosphotransferase activity"/>
    <property type="evidence" value="ECO:0007669"/>
    <property type="project" value="TreeGrafter"/>
</dbReference>
<keyword evidence="4 16" id="KW-0812">Transmembrane</keyword>
<reference evidence="18" key="1">
    <citation type="submission" date="2022-11" db="UniProtKB">
        <authorList>
            <consortium name="WormBaseParasite"/>
        </authorList>
    </citation>
    <scope>IDENTIFICATION</scope>
</reference>
<dbReference type="FunFam" id="1.20.120.1760:FF:000002">
    <property type="entry name" value="Choline/ethanolamine phosphotransferase 1"/>
    <property type="match status" value="1"/>
</dbReference>
<evidence type="ECO:0000256" key="15">
    <source>
        <dbReference type="RuleBase" id="RU003750"/>
    </source>
</evidence>
<dbReference type="PROSITE" id="PS00379">
    <property type="entry name" value="CDP_ALCOHOL_P_TRANSF"/>
    <property type="match status" value="1"/>
</dbReference>
<evidence type="ECO:0000256" key="3">
    <source>
        <dbReference type="ARBA" id="ARBA00022679"/>
    </source>
</evidence>
<evidence type="ECO:0000256" key="4">
    <source>
        <dbReference type="ARBA" id="ARBA00022692"/>
    </source>
</evidence>
<feature type="transmembrane region" description="Helical" evidence="16">
    <location>
        <begin position="205"/>
        <end position="223"/>
    </location>
</feature>
<evidence type="ECO:0000256" key="2">
    <source>
        <dbReference type="ARBA" id="ARBA00010441"/>
    </source>
</evidence>
<dbReference type="InterPro" id="IPR014472">
    <property type="entry name" value="CHOPT"/>
</dbReference>
<evidence type="ECO:0000256" key="10">
    <source>
        <dbReference type="ARBA" id="ARBA00036651"/>
    </source>
</evidence>
<dbReference type="GO" id="GO:0004142">
    <property type="term" value="F:diacylglycerol cholinephosphotransferase activity"/>
    <property type="evidence" value="ECO:0007669"/>
    <property type="project" value="UniProtKB-EC"/>
</dbReference>
<evidence type="ECO:0000256" key="11">
    <source>
        <dbReference type="ARBA" id="ARBA00036890"/>
    </source>
</evidence>
<dbReference type="InterPro" id="IPR000462">
    <property type="entry name" value="CDP-OH_P_trans"/>
</dbReference>
<dbReference type="PIRSF" id="PIRSF015665">
    <property type="entry name" value="CHOPT"/>
    <property type="match status" value="1"/>
</dbReference>
<dbReference type="Proteomes" id="UP000887540">
    <property type="component" value="Unplaced"/>
</dbReference>
<keyword evidence="5 16" id="KW-1133">Transmembrane helix</keyword>
<protein>
    <recommendedName>
        <fullName evidence="13">diacylglycerol cholinephosphotransferase</fullName>
        <ecNumber evidence="13">2.7.8.2</ecNumber>
    </recommendedName>
</protein>
<evidence type="ECO:0000256" key="8">
    <source>
        <dbReference type="ARBA" id="ARBA00023264"/>
    </source>
</evidence>
<keyword evidence="7" id="KW-0443">Lipid metabolism</keyword>
<organism evidence="17 18">
    <name type="scientific">Acrobeloides nanus</name>
    <dbReference type="NCBI Taxonomy" id="290746"/>
    <lineage>
        <taxon>Eukaryota</taxon>
        <taxon>Metazoa</taxon>
        <taxon>Ecdysozoa</taxon>
        <taxon>Nematoda</taxon>
        <taxon>Chromadorea</taxon>
        <taxon>Rhabditida</taxon>
        <taxon>Tylenchina</taxon>
        <taxon>Cephalobomorpha</taxon>
        <taxon>Cephaloboidea</taxon>
        <taxon>Cephalobidae</taxon>
        <taxon>Acrobeloides</taxon>
    </lineage>
</organism>
<keyword evidence="6 16" id="KW-0472">Membrane</keyword>
<feature type="transmembrane region" description="Helical" evidence="16">
    <location>
        <begin position="139"/>
        <end position="158"/>
    </location>
</feature>
<sequence>MRPDQLVGLGEHKYSATDVSWLDELCMKRFWDNIVQYYPLWLAPNTITLIGLIINLSTVLILSFFCFSSTEVAPSWAYFQAALGLFFYQTLDATDGKQARRTNSSSPLGELFDHGCDSMSQVFVMLNVCHAMQLGDCRYVVLGCTVLAVVVFYCAHWSTYCTGQLRFSRFDVTEAQMVVISVLLVTALFGPQIWNISLFGTRFKYITLAGCYVLCIWQVAGYMKVIFTEGAGKNGATVAGTSVIFPLFPLIFVCVPFIMIYSKSPSHIYDKNITLLALCLGAVAAKATNRLVIAHMSRSALELWDSIYLSPLTFGFDDDICLCQSITILLENLRTVLLVSEHKNLFDFTPCPIFFNNNRCETQIMMLSHC</sequence>
<comment type="similarity">
    <text evidence="2 15">Belongs to the CDP-alcohol phosphatidyltransferase class-I family.</text>
</comment>
<keyword evidence="7" id="KW-0594">Phospholipid biosynthesis</keyword>
<name>A0A914CP00_9BILA</name>
<dbReference type="GO" id="GO:0005794">
    <property type="term" value="C:Golgi apparatus"/>
    <property type="evidence" value="ECO:0007669"/>
    <property type="project" value="TreeGrafter"/>
</dbReference>
<comment type="pathway">
    <text evidence="12">Phospholipid metabolism; phosphatidylcholine biosynthesis; phosphatidylcholine from phosphocholine: step 2/2.</text>
</comment>
<keyword evidence="8" id="KW-1208">Phospholipid metabolism</keyword>
<feature type="transmembrane region" description="Helical" evidence="16">
    <location>
        <begin position="47"/>
        <end position="67"/>
    </location>
</feature>
<dbReference type="Pfam" id="PF01066">
    <property type="entry name" value="CDP-OH_P_transf"/>
    <property type="match status" value="1"/>
</dbReference>
<dbReference type="InterPro" id="IPR048254">
    <property type="entry name" value="CDP_ALCOHOL_P_TRANSF_CS"/>
</dbReference>
<accession>A0A914CP00</accession>
<comment type="subcellular location">
    <subcellularLocation>
        <location evidence="1">Membrane</location>
        <topology evidence="1">Multi-pass membrane protein</topology>
    </subcellularLocation>
</comment>
<evidence type="ECO:0000256" key="9">
    <source>
        <dbReference type="ARBA" id="ARBA00036100"/>
    </source>
</evidence>
<comment type="catalytic activity">
    <reaction evidence="10">
        <text>1,2-dioctanoyl-sn-glycerol + CDP-choline = 1,2-dioctanoyl-sn-glycero-3-phosphocholine + CMP + H(+)</text>
        <dbReference type="Rhea" id="RHEA:54232"/>
        <dbReference type="ChEBI" id="CHEBI:15378"/>
        <dbReference type="ChEBI" id="CHEBI:58779"/>
        <dbReference type="ChEBI" id="CHEBI:60377"/>
        <dbReference type="ChEBI" id="CHEBI:76979"/>
        <dbReference type="ChEBI" id="CHEBI:78228"/>
    </reaction>
    <physiologicalReaction direction="left-to-right" evidence="10">
        <dbReference type="Rhea" id="RHEA:54233"/>
    </physiologicalReaction>
</comment>
<keyword evidence="7" id="KW-0444">Lipid biosynthesis</keyword>
<feature type="transmembrane region" description="Helical" evidence="16">
    <location>
        <begin position="178"/>
        <end position="198"/>
    </location>
</feature>
<comment type="catalytic activity">
    <reaction evidence="11">
        <text>1-hexadecanoyl-2-(9Z-octadecenoyl)-sn-glycerol + CDP-choline = 1-hexadecanoyl-2-(9Z-octadecenoyl)-sn-glycero-3-phosphocholine + CMP + H(+)</text>
        <dbReference type="Rhea" id="RHEA:54244"/>
        <dbReference type="ChEBI" id="CHEBI:15378"/>
        <dbReference type="ChEBI" id="CHEBI:58779"/>
        <dbReference type="ChEBI" id="CHEBI:60377"/>
        <dbReference type="ChEBI" id="CHEBI:73001"/>
        <dbReference type="ChEBI" id="CHEBI:75466"/>
    </reaction>
    <physiologicalReaction direction="left-to-right" evidence="11">
        <dbReference type="Rhea" id="RHEA:54245"/>
    </physiologicalReaction>
</comment>
<evidence type="ECO:0000313" key="17">
    <source>
        <dbReference type="Proteomes" id="UP000887540"/>
    </source>
</evidence>
<dbReference type="GO" id="GO:0005789">
    <property type="term" value="C:endoplasmic reticulum membrane"/>
    <property type="evidence" value="ECO:0007669"/>
    <property type="project" value="TreeGrafter"/>
</dbReference>
<dbReference type="InterPro" id="IPR043130">
    <property type="entry name" value="CDP-OH_PTrfase_TM_dom"/>
</dbReference>
<keyword evidence="17" id="KW-1185">Reference proteome</keyword>
<evidence type="ECO:0000256" key="16">
    <source>
        <dbReference type="SAM" id="Phobius"/>
    </source>
</evidence>
<evidence type="ECO:0000256" key="14">
    <source>
        <dbReference type="ARBA" id="ARBA00048570"/>
    </source>
</evidence>
<dbReference type="PANTHER" id="PTHR10414:SF41">
    <property type="entry name" value="CHOLINE_ETHANOLAMINEPHOSPHOTRANSFERASE 1-LIKE"/>
    <property type="match status" value="1"/>
</dbReference>
<comment type="catalytic activity">
    <reaction evidence="9">
        <text>1-hexadecanoyl-2-(4Z,7Z,10Z,13Z,16Z,19Z-docosahexaenoyl)-sn-glycerol + CDP-choline = 1-hexadecanoyl-2-(4Z,7Z,10Z,13Z,16Z,19Z-docosahexaenoyl)-sn-glycero-3-phosphocholine + CMP + H(+)</text>
        <dbReference type="Rhea" id="RHEA:54332"/>
        <dbReference type="ChEBI" id="CHEBI:15378"/>
        <dbReference type="ChEBI" id="CHEBI:58779"/>
        <dbReference type="ChEBI" id="CHEBI:60377"/>
        <dbReference type="ChEBI" id="CHEBI:74963"/>
        <dbReference type="ChEBI" id="CHEBI:82949"/>
    </reaction>
    <physiologicalReaction direction="left-to-right" evidence="9">
        <dbReference type="Rhea" id="RHEA:54333"/>
    </physiologicalReaction>
</comment>
<dbReference type="GO" id="GO:0006646">
    <property type="term" value="P:phosphatidylethanolamine biosynthetic process"/>
    <property type="evidence" value="ECO:0007669"/>
    <property type="project" value="TreeGrafter"/>
</dbReference>
<dbReference type="Gene3D" id="1.20.120.1760">
    <property type="match status" value="1"/>
</dbReference>
<comment type="catalytic activity">
    <reaction evidence="14">
        <text>CDP-choline + a 1,2-diacyl-sn-glycerol = a 1,2-diacyl-sn-glycero-3-phosphocholine + CMP + H(+)</text>
        <dbReference type="Rhea" id="RHEA:32939"/>
        <dbReference type="ChEBI" id="CHEBI:15378"/>
        <dbReference type="ChEBI" id="CHEBI:17815"/>
        <dbReference type="ChEBI" id="CHEBI:57643"/>
        <dbReference type="ChEBI" id="CHEBI:58779"/>
        <dbReference type="ChEBI" id="CHEBI:60377"/>
        <dbReference type="EC" id="2.7.8.2"/>
    </reaction>
    <physiologicalReaction direction="left-to-right" evidence="14">
        <dbReference type="Rhea" id="RHEA:32940"/>
    </physiologicalReaction>
</comment>
<evidence type="ECO:0000256" key="5">
    <source>
        <dbReference type="ARBA" id="ARBA00022989"/>
    </source>
</evidence>